<organism evidence="7 8">
    <name type="scientific">Pisolithus microcarpus 441</name>
    <dbReference type="NCBI Taxonomy" id="765257"/>
    <lineage>
        <taxon>Eukaryota</taxon>
        <taxon>Fungi</taxon>
        <taxon>Dikarya</taxon>
        <taxon>Basidiomycota</taxon>
        <taxon>Agaricomycotina</taxon>
        <taxon>Agaricomycetes</taxon>
        <taxon>Agaricomycetidae</taxon>
        <taxon>Boletales</taxon>
        <taxon>Sclerodermatineae</taxon>
        <taxon>Pisolithaceae</taxon>
        <taxon>Pisolithus</taxon>
    </lineage>
</organism>
<keyword evidence="2" id="KW-0378">Hydrolase</keyword>
<evidence type="ECO:0008006" key="9">
    <source>
        <dbReference type="Google" id="ProtNLM"/>
    </source>
</evidence>
<dbReference type="InterPro" id="IPR050474">
    <property type="entry name" value="Hel308_SKI2-like"/>
</dbReference>
<dbReference type="GO" id="GO:0005524">
    <property type="term" value="F:ATP binding"/>
    <property type="evidence" value="ECO:0007669"/>
    <property type="project" value="UniProtKB-KW"/>
</dbReference>
<evidence type="ECO:0000256" key="3">
    <source>
        <dbReference type="ARBA" id="ARBA00022806"/>
    </source>
</evidence>
<keyword evidence="4" id="KW-0067">ATP-binding</keyword>
<dbReference type="EMBL" id="KN833790">
    <property type="protein sequence ID" value="KIK19117.1"/>
    <property type="molecule type" value="Genomic_DNA"/>
</dbReference>
<dbReference type="Gene3D" id="3.40.50.300">
    <property type="entry name" value="P-loop containing nucleotide triphosphate hydrolases"/>
    <property type="match status" value="1"/>
</dbReference>
<dbReference type="Proteomes" id="UP000054018">
    <property type="component" value="Unassembled WGS sequence"/>
</dbReference>
<evidence type="ECO:0000313" key="7">
    <source>
        <dbReference type="EMBL" id="KIK19117.1"/>
    </source>
</evidence>
<gene>
    <name evidence="7" type="ORF">PISMIDRAFT_108281</name>
</gene>
<reference evidence="7 8" key="1">
    <citation type="submission" date="2014-04" db="EMBL/GenBank/DDBJ databases">
        <authorList>
            <consortium name="DOE Joint Genome Institute"/>
            <person name="Kuo A."/>
            <person name="Kohler A."/>
            <person name="Costa M.D."/>
            <person name="Nagy L.G."/>
            <person name="Floudas D."/>
            <person name="Copeland A."/>
            <person name="Barry K.W."/>
            <person name="Cichocki N."/>
            <person name="Veneault-Fourrey C."/>
            <person name="LaButti K."/>
            <person name="Lindquist E.A."/>
            <person name="Lipzen A."/>
            <person name="Lundell T."/>
            <person name="Morin E."/>
            <person name="Murat C."/>
            <person name="Sun H."/>
            <person name="Tunlid A."/>
            <person name="Henrissat B."/>
            <person name="Grigoriev I.V."/>
            <person name="Hibbett D.S."/>
            <person name="Martin F."/>
            <person name="Nordberg H.P."/>
            <person name="Cantor M.N."/>
            <person name="Hua S.X."/>
        </authorList>
    </citation>
    <scope>NUCLEOTIDE SEQUENCE [LARGE SCALE GENOMIC DNA]</scope>
    <source>
        <strain evidence="7 8">441</strain>
    </source>
</reference>
<dbReference type="SUPFAM" id="SSF52540">
    <property type="entry name" value="P-loop containing nucleoside triphosphate hydrolases"/>
    <property type="match status" value="1"/>
</dbReference>
<keyword evidence="1" id="KW-0547">Nucleotide-binding</keyword>
<accession>A0A0C9Z9I0</accession>
<sequence length="285" mass="32026">MSVFRQQAQVQPITRSLICIDLTIIPDFCWDETIHGTAEAFCIMVGMLTVKSSYSMTLLFSVNPTPVPLNYYISVVSDRWLHAETCLLISFKHLILPEKFPLLTLLLNLQPLPLSALHNKEFENIYSASIKTFNKIQIQVFQALHISDKNVFIGAPTGSRKTVCAKFAMLRLWSKRDGSCVVCIEPYQEMVNQHVVEWCRRFSGIQGGKEIVSLTGELSTDLCLLEEGDVIVCMPTQVCVSHICVILQQGLCGGIVGCPFLKMAAKEECMNGRPSYCRRDPAGWW</sequence>
<dbReference type="GO" id="GO:0004386">
    <property type="term" value="F:helicase activity"/>
    <property type="evidence" value="ECO:0007669"/>
    <property type="project" value="UniProtKB-KW"/>
</dbReference>
<dbReference type="Pfam" id="PF02889">
    <property type="entry name" value="Sec63"/>
    <property type="match status" value="1"/>
</dbReference>
<proteinExistence type="predicted"/>
<dbReference type="STRING" id="765257.A0A0C9Z9I0"/>
<dbReference type="GO" id="GO:0016787">
    <property type="term" value="F:hydrolase activity"/>
    <property type="evidence" value="ECO:0007669"/>
    <property type="project" value="UniProtKB-KW"/>
</dbReference>
<evidence type="ECO:0000256" key="4">
    <source>
        <dbReference type="ARBA" id="ARBA00022840"/>
    </source>
</evidence>
<dbReference type="InterPro" id="IPR011545">
    <property type="entry name" value="DEAD/DEAH_box_helicase_dom"/>
</dbReference>
<dbReference type="PANTHER" id="PTHR47961:SF4">
    <property type="entry name" value="ACTIVATING SIGNAL COINTEGRATOR 1 COMPLEX SUBUNIT 3"/>
    <property type="match status" value="1"/>
</dbReference>
<feature type="domain" description="SEC63" evidence="6">
    <location>
        <begin position="7"/>
        <end position="85"/>
    </location>
</feature>
<evidence type="ECO:0000259" key="6">
    <source>
        <dbReference type="Pfam" id="PF02889"/>
    </source>
</evidence>
<dbReference type="Gene3D" id="2.60.40.150">
    <property type="entry name" value="C2 domain"/>
    <property type="match status" value="2"/>
</dbReference>
<dbReference type="HOGENOM" id="CLU_977011_0_0_1"/>
<evidence type="ECO:0000313" key="8">
    <source>
        <dbReference type="Proteomes" id="UP000054018"/>
    </source>
</evidence>
<reference evidence="8" key="2">
    <citation type="submission" date="2015-01" db="EMBL/GenBank/DDBJ databases">
        <title>Evolutionary Origins and Diversification of the Mycorrhizal Mutualists.</title>
        <authorList>
            <consortium name="DOE Joint Genome Institute"/>
            <consortium name="Mycorrhizal Genomics Consortium"/>
            <person name="Kohler A."/>
            <person name="Kuo A."/>
            <person name="Nagy L.G."/>
            <person name="Floudas D."/>
            <person name="Copeland A."/>
            <person name="Barry K.W."/>
            <person name="Cichocki N."/>
            <person name="Veneault-Fourrey C."/>
            <person name="LaButti K."/>
            <person name="Lindquist E.A."/>
            <person name="Lipzen A."/>
            <person name="Lundell T."/>
            <person name="Morin E."/>
            <person name="Murat C."/>
            <person name="Riley R."/>
            <person name="Ohm R."/>
            <person name="Sun H."/>
            <person name="Tunlid A."/>
            <person name="Henrissat B."/>
            <person name="Grigoriev I.V."/>
            <person name="Hibbett D.S."/>
            <person name="Martin F."/>
        </authorList>
    </citation>
    <scope>NUCLEOTIDE SEQUENCE [LARGE SCALE GENOMIC DNA]</scope>
    <source>
        <strain evidence="8">441</strain>
    </source>
</reference>
<feature type="domain" description="DEAD/DEAH-box helicase" evidence="5">
    <location>
        <begin position="134"/>
        <end position="239"/>
    </location>
</feature>
<dbReference type="GO" id="GO:0003676">
    <property type="term" value="F:nucleic acid binding"/>
    <property type="evidence" value="ECO:0007669"/>
    <property type="project" value="InterPro"/>
</dbReference>
<dbReference type="PANTHER" id="PTHR47961">
    <property type="entry name" value="DNA POLYMERASE THETA, PUTATIVE (AFU_ORTHOLOGUE AFUA_1G05260)-RELATED"/>
    <property type="match status" value="1"/>
</dbReference>
<keyword evidence="8" id="KW-1185">Reference proteome</keyword>
<dbReference type="OrthoDB" id="2680710at2759"/>
<dbReference type="InterPro" id="IPR004179">
    <property type="entry name" value="Sec63-dom"/>
</dbReference>
<dbReference type="AlphaFoldDB" id="A0A0C9Z9I0"/>
<dbReference type="InterPro" id="IPR035892">
    <property type="entry name" value="C2_domain_sf"/>
</dbReference>
<protein>
    <recommendedName>
        <fullName evidence="9">RNA helicase</fullName>
    </recommendedName>
</protein>
<evidence type="ECO:0000256" key="2">
    <source>
        <dbReference type="ARBA" id="ARBA00022801"/>
    </source>
</evidence>
<evidence type="ECO:0000256" key="1">
    <source>
        <dbReference type="ARBA" id="ARBA00022741"/>
    </source>
</evidence>
<name>A0A0C9Z9I0_9AGAM</name>
<dbReference type="Pfam" id="PF00270">
    <property type="entry name" value="DEAD"/>
    <property type="match status" value="1"/>
</dbReference>
<dbReference type="GO" id="GO:0005634">
    <property type="term" value="C:nucleus"/>
    <property type="evidence" value="ECO:0007669"/>
    <property type="project" value="TreeGrafter"/>
</dbReference>
<evidence type="ECO:0000259" key="5">
    <source>
        <dbReference type="Pfam" id="PF00270"/>
    </source>
</evidence>
<dbReference type="InterPro" id="IPR027417">
    <property type="entry name" value="P-loop_NTPase"/>
</dbReference>
<keyword evidence="3" id="KW-0347">Helicase</keyword>